<reference evidence="1" key="1">
    <citation type="submission" date="2016-08" db="EMBL/GenBank/DDBJ databases">
        <authorList>
            <person name="Ngugi D.K."/>
            <person name="Miyake S."/>
            <person name="Stingl U."/>
        </authorList>
    </citation>
    <scope>NUCLEOTIDE SEQUENCE</scope>
    <source>
        <strain evidence="1">SCG-B11WGA-EpuloA1</strain>
    </source>
</reference>
<evidence type="ECO:0000313" key="1">
    <source>
        <dbReference type="EMBL" id="ONI41419.1"/>
    </source>
</evidence>
<organism evidence="1 2">
    <name type="scientific">Candidatus Epulonipiscium fishelsonii</name>
    <dbReference type="NCBI Taxonomy" id="77094"/>
    <lineage>
        <taxon>Bacteria</taxon>
        <taxon>Bacillati</taxon>
        <taxon>Bacillota</taxon>
        <taxon>Clostridia</taxon>
        <taxon>Lachnospirales</taxon>
        <taxon>Lachnospiraceae</taxon>
        <taxon>Candidatus Epulonipiscium</taxon>
    </lineage>
</organism>
<accession>A0ACC8XED6</accession>
<protein>
    <submittedName>
        <fullName evidence="1">Uncharacterized protein</fullName>
    </submittedName>
</protein>
<keyword evidence="2" id="KW-1185">Reference proteome</keyword>
<gene>
    <name evidence="1" type="ORF">AN396_03625</name>
</gene>
<name>A0ACC8XED6_9FIRM</name>
<dbReference type="EMBL" id="LJDB01000038">
    <property type="protein sequence ID" value="ONI41419.1"/>
    <property type="molecule type" value="Genomic_DNA"/>
</dbReference>
<comment type="caution">
    <text evidence="1">The sequence shown here is derived from an EMBL/GenBank/DDBJ whole genome shotgun (WGS) entry which is preliminary data.</text>
</comment>
<evidence type="ECO:0000313" key="2">
    <source>
        <dbReference type="Proteomes" id="UP000188605"/>
    </source>
</evidence>
<proteinExistence type="predicted"/>
<dbReference type="Proteomes" id="UP000188605">
    <property type="component" value="Unassembled WGS sequence"/>
</dbReference>
<sequence length="111" mass="13366">MNNNLFLLTNEIGAYIQNKDLIKITETNCYKYLKEKLNKLPNEFHKLPNIDFIELNLIIVYIQIKDKFSYPYISIQFEIGNNLLYYEARYNLQENLISQKIILPEDFIKMH</sequence>